<organism evidence="1 2">
    <name type="scientific">Legionella sainthelensi</name>
    <dbReference type="NCBI Taxonomy" id="28087"/>
    <lineage>
        <taxon>Bacteria</taxon>
        <taxon>Pseudomonadati</taxon>
        <taxon>Pseudomonadota</taxon>
        <taxon>Gammaproteobacteria</taxon>
        <taxon>Legionellales</taxon>
        <taxon>Legionellaceae</taxon>
        <taxon>Legionella</taxon>
    </lineage>
</organism>
<comment type="caution">
    <text evidence="1">The sequence shown here is derived from an EMBL/GenBank/DDBJ whole genome shotgun (WGS) entry which is preliminary data.</text>
</comment>
<dbReference type="RefSeq" id="WP_027272659.1">
    <property type="nucleotide sequence ID" value="NZ_CAAAJE010000038.1"/>
</dbReference>
<sequence length="208" mass="24461">MKQRLIWNFEFAPEKNLPLATFVDIKDEHLKWEIRYFWPENKSIILNTIDPSLRNITHYQQKYKEDDYYLLPGQNYNIKKRRNQLLYKPLLQKKDSAFGFGSKVLLSSPQNSPHQTELTDPQLLEITQLIAKESIVVSVKKEALIYTFPTKPKIKMELARLEVLNKIYFSVCIEGRSLHLVETISKHLLGEQVSCEYVTFLKSLLKLC</sequence>
<dbReference type="OrthoDB" id="5647572at2"/>
<reference evidence="1 2" key="1">
    <citation type="submission" date="2015-11" db="EMBL/GenBank/DDBJ databases">
        <title>Genomic analysis of 38 Legionella species identifies large and diverse effector repertoires.</title>
        <authorList>
            <person name="Burstein D."/>
            <person name="Amaro F."/>
            <person name="Zusman T."/>
            <person name="Lifshitz Z."/>
            <person name="Cohen O."/>
            <person name="Gilbert J.A."/>
            <person name="Pupko T."/>
            <person name="Shuman H.A."/>
            <person name="Segal G."/>
        </authorList>
    </citation>
    <scope>NUCLEOTIDE SEQUENCE [LARGE SCALE GENOMIC DNA]</scope>
    <source>
        <strain evidence="1 2">Mt.St.Helens-4</strain>
    </source>
</reference>
<dbReference type="eggNOG" id="ENOG502ZV5B">
    <property type="taxonomic scope" value="Bacteria"/>
</dbReference>
<proteinExistence type="predicted"/>
<evidence type="ECO:0000313" key="2">
    <source>
        <dbReference type="Proteomes" id="UP000054621"/>
    </source>
</evidence>
<gene>
    <name evidence="1" type="ORF">Lsai_0689</name>
</gene>
<dbReference type="Proteomes" id="UP000054621">
    <property type="component" value="Unassembled WGS sequence"/>
</dbReference>
<dbReference type="STRING" id="28087.Lsai_0689"/>
<protein>
    <submittedName>
        <fullName evidence="1">Uncharacterized protein</fullName>
    </submittedName>
</protein>
<evidence type="ECO:0000313" key="1">
    <source>
        <dbReference type="EMBL" id="KTD58976.1"/>
    </source>
</evidence>
<dbReference type="AlphaFoldDB" id="A0A0W0YQ15"/>
<dbReference type="PATRIC" id="fig|28087.4.peg.735"/>
<name>A0A0W0YQ15_9GAMM</name>
<accession>A0A0W0YQ15</accession>
<dbReference type="EMBL" id="LNYV01000010">
    <property type="protein sequence ID" value="KTD58976.1"/>
    <property type="molecule type" value="Genomic_DNA"/>
</dbReference>